<comment type="caution">
    <text evidence="3">The sequence shown here is derived from an EMBL/GenBank/DDBJ whole genome shotgun (WGS) entry which is preliminary data.</text>
</comment>
<reference evidence="3 4" key="1">
    <citation type="submission" date="2015-08" db="EMBL/GenBank/DDBJ databases">
        <title>Next Generation Sequencing and Analysis of the Genome of Puccinia sorghi L Schw, the Causal Agent of Maize Common Rust.</title>
        <authorList>
            <person name="Rochi L."/>
            <person name="Burguener G."/>
            <person name="Darino M."/>
            <person name="Turjanski A."/>
            <person name="Kreff E."/>
            <person name="Dieguez M.J."/>
            <person name="Sacco F."/>
        </authorList>
    </citation>
    <scope>NUCLEOTIDE SEQUENCE [LARGE SCALE GENOMIC DNA]</scope>
    <source>
        <strain evidence="3 4">RO10H11247</strain>
    </source>
</reference>
<name>A0A0L6U8W8_9BASI</name>
<feature type="region of interest" description="Disordered" evidence="1">
    <location>
        <begin position="671"/>
        <end position="693"/>
    </location>
</feature>
<evidence type="ECO:0000313" key="3">
    <source>
        <dbReference type="EMBL" id="KNZ44989.1"/>
    </source>
</evidence>
<dbReference type="OrthoDB" id="10689884at2759"/>
<protein>
    <submittedName>
        <fullName evidence="3">Uncharacterized protein</fullName>
    </submittedName>
</protein>
<evidence type="ECO:0000313" key="4">
    <source>
        <dbReference type="Proteomes" id="UP000037035"/>
    </source>
</evidence>
<proteinExistence type="predicted"/>
<dbReference type="EMBL" id="LAVV01014160">
    <property type="protein sequence ID" value="KNZ44989.1"/>
    <property type="molecule type" value="Genomic_DNA"/>
</dbReference>
<evidence type="ECO:0000256" key="2">
    <source>
        <dbReference type="SAM" id="Phobius"/>
    </source>
</evidence>
<keyword evidence="2" id="KW-0472">Membrane</keyword>
<organism evidence="3 4">
    <name type="scientific">Puccinia sorghi</name>
    <dbReference type="NCBI Taxonomy" id="27349"/>
    <lineage>
        <taxon>Eukaryota</taxon>
        <taxon>Fungi</taxon>
        <taxon>Dikarya</taxon>
        <taxon>Basidiomycota</taxon>
        <taxon>Pucciniomycotina</taxon>
        <taxon>Pucciniomycetes</taxon>
        <taxon>Pucciniales</taxon>
        <taxon>Pucciniaceae</taxon>
        <taxon>Puccinia</taxon>
    </lineage>
</organism>
<feature type="transmembrane region" description="Helical" evidence="2">
    <location>
        <begin position="81"/>
        <end position="98"/>
    </location>
</feature>
<dbReference type="STRING" id="27349.A0A0L6U8W8"/>
<evidence type="ECO:0000256" key="1">
    <source>
        <dbReference type="SAM" id="MobiDB-lite"/>
    </source>
</evidence>
<accession>A0A0L6U8W8</accession>
<feature type="transmembrane region" description="Helical" evidence="2">
    <location>
        <begin position="585"/>
        <end position="605"/>
    </location>
</feature>
<feature type="compositionally biased region" description="Basic and acidic residues" evidence="1">
    <location>
        <begin position="673"/>
        <end position="682"/>
    </location>
</feature>
<dbReference type="Proteomes" id="UP000037035">
    <property type="component" value="Unassembled WGS sequence"/>
</dbReference>
<gene>
    <name evidence="3" type="ORF">VP01_85g4</name>
</gene>
<keyword evidence="4" id="KW-1185">Reference proteome</keyword>
<keyword evidence="2" id="KW-1133">Transmembrane helix</keyword>
<keyword evidence="2" id="KW-0812">Transmembrane</keyword>
<sequence>MKKGKKKIYICKYKYNLSSWRRVDRKSREKGRGKAKICKIKEKRTEKKICNYAFVYLDADCCCCCCCCCCFWGFFLFFRSGLLLYIIHMYIYIFFFNGEKVVRQKRDRGDEAVEWTFRVGIRSERVADGYIQRERHYILHYLRNGVDLNTQIKMVLWIGGEEKEKRSRMVKRERWSREKDGQERKMVKRERWSREKDGQERKMVKRERWSREKDGQERKMVKRERWSREKDERKMVKRERWSREKDDRHQLILSDHDRHSSLSSVMKKYKHISLWRNLTLVLRRNIQKTDLRFHLRIVCIMIFFDNKYHIGAGRWRGWKNGDPHEQICDARSTRGRKGYLQINHHSFCSFSQPNWLLGWEGLTGLIKTICTDVVPPEWWEIMRQAIGKKGIYEMNLKRKLCYENKIKRKQDQSRHTRVYNRRISIFRSFELEYTTPQIRGDDHFKIMSGVSLTLNDLQAGKSTSGGEDLPLLPIGCKSSSKESRVEEVSRRGRLLKLICKILKGGVMKPRERRAYWAVDSVNYQWEGVLGRWELSEPERAQTTSPDEPFFFLGEGEGGAGRGEGEEAMREKASLLPQSSLNDSRLFLPLSIIHFFFFCLLASLGIRANLWVDNTFLKMPLIRKCLHSNPIFCFWVSSLGNIKKTLTKKERSDRHRKGNVVGDRDTMKLSGMPGRHDLGDGVSKKKARSRARLSGNEQRTLCYIRVMNSSQADHRFPPESQSRGAGGVCMYVCAMMMKRERVCVCDREIPTCIFSAGSLHCGKKRKNWLKPPLCNWLKPPLCNWLKPPLCYLVDIHRPLSINRLFSRGAYMSCCSSELPSSARGLVPELLVPCPYGRVLLDTSHVIFAQFAAGQVAPSVHGTLPNGGSDHPCRCQSCSSKVSPRGCHTVKRQERKENKSMQLIFQCNSTMWMAQVVHQWSINLQKKKKKKCFETIIIFTVVWSNCMFIKDSILFSLHFRGPVFSMVFFFRWLIILRRISIIPPYFELSYFFFFATGGNFIRVCGICKMSVNLKLIKPFMGIVSTKFDVFLTCPCKETLYSFQNWVYHFCFCNVHNECILFFYLEKKQRQLRETVLNKGKSEKCTMSEKKYWQAQSVGLKFHCREFSCWGSSASKRIGVIQHDQLVGPGEGIMDLQNIQSKFQSQNKLSSNKGILSLRGQVDHKITFFGSEGWMLAMGKEGILSVCFFWWELRLGPPWEKNCPRFITNTICYEQSSGLSYSAGLEIQMLTSSCNQQYRIQNPRAHLSLPRTIHKRIQFSLISRKQIPIFGQKTPTNLWKSIWGIPKFPQIKVKVVHVIKAPTLNKIVNILKVPQCLFPPFFRLFHHLLSGAINHISLELDRNILNVNVNKPQKHVEVSHNHWGKHDDIKKKLRGADLNPPTPMAESYNNSSVTQGEFNAKCDPKFITTTKLENSFF</sequence>
<feature type="transmembrane region" description="Helical" evidence="2">
    <location>
        <begin position="49"/>
        <end position="75"/>
    </location>
</feature>
<dbReference type="VEuPathDB" id="FungiDB:VP01_85g4"/>